<comment type="similarity">
    <text evidence="1">Belongs to the type-B carboxylesterase/lipase family.</text>
</comment>
<evidence type="ECO:0000256" key="3">
    <source>
        <dbReference type="ARBA" id="ARBA00022801"/>
    </source>
</evidence>
<dbReference type="OrthoDB" id="9000293at2759"/>
<evidence type="ECO:0000256" key="2">
    <source>
        <dbReference type="ARBA" id="ARBA00022487"/>
    </source>
</evidence>
<feature type="signal peptide" evidence="4">
    <location>
        <begin position="1"/>
        <end position="21"/>
    </location>
</feature>
<evidence type="ECO:0000256" key="1">
    <source>
        <dbReference type="ARBA" id="ARBA00005964"/>
    </source>
</evidence>
<dbReference type="GO" id="GO:0019695">
    <property type="term" value="P:choline metabolic process"/>
    <property type="evidence" value="ECO:0007669"/>
    <property type="project" value="TreeGrafter"/>
</dbReference>
<dbReference type="InterPro" id="IPR002018">
    <property type="entry name" value="CarbesteraseB"/>
</dbReference>
<keyword evidence="3" id="KW-0378">Hydrolase</keyword>
<feature type="domain" description="Carboxylesterase type B" evidence="5">
    <location>
        <begin position="24"/>
        <end position="90"/>
    </location>
</feature>
<evidence type="ECO:0000256" key="4">
    <source>
        <dbReference type="SAM" id="SignalP"/>
    </source>
</evidence>
<dbReference type="GO" id="GO:0003990">
    <property type="term" value="F:acetylcholinesterase activity"/>
    <property type="evidence" value="ECO:0007669"/>
    <property type="project" value="TreeGrafter"/>
</dbReference>
<dbReference type="Pfam" id="PF00135">
    <property type="entry name" value="COesterase"/>
    <property type="match status" value="1"/>
</dbReference>
<proteinExistence type="inferred from homology"/>
<organism evidence="6 7">
    <name type="scientific">Branchiostoma belcheri</name>
    <name type="common">Amphioxus</name>
    <dbReference type="NCBI Taxonomy" id="7741"/>
    <lineage>
        <taxon>Eukaryota</taxon>
        <taxon>Metazoa</taxon>
        <taxon>Chordata</taxon>
        <taxon>Cephalochordata</taxon>
        <taxon>Leptocardii</taxon>
        <taxon>Amphioxiformes</taxon>
        <taxon>Branchiostomatidae</taxon>
        <taxon>Branchiostoma</taxon>
    </lineage>
</organism>
<dbReference type="KEGG" id="bbel:109475872"/>
<dbReference type="GO" id="GO:0006581">
    <property type="term" value="P:acetylcholine catabolic process"/>
    <property type="evidence" value="ECO:0007669"/>
    <property type="project" value="TreeGrafter"/>
</dbReference>
<reference evidence="7" key="1">
    <citation type="submission" date="2025-08" db="UniProtKB">
        <authorList>
            <consortium name="RefSeq"/>
        </authorList>
    </citation>
    <scope>IDENTIFICATION</scope>
    <source>
        <tissue evidence="7">Gonad</tissue>
    </source>
</reference>
<dbReference type="PANTHER" id="PTHR43918:SF12">
    <property type="entry name" value="ACETYLCHOLINESTERASE 1"/>
    <property type="match status" value="1"/>
</dbReference>
<dbReference type="RefSeq" id="XP_019632242.1">
    <property type="nucleotide sequence ID" value="XM_019776683.1"/>
</dbReference>
<dbReference type="GO" id="GO:0005886">
    <property type="term" value="C:plasma membrane"/>
    <property type="evidence" value="ECO:0007669"/>
    <property type="project" value="TreeGrafter"/>
</dbReference>
<feature type="chain" id="PRO_5027878225" evidence="4">
    <location>
        <begin position="22"/>
        <end position="102"/>
    </location>
</feature>
<evidence type="ECO:0000313" key="7">
    <source>
        <dbReference type="RefSeq" id="XP_019632242.1"/>
    </source>
</evidence>
<dbReference type="Gene3D" id="3.40.50.1820">
    <property type="entry name" value="alpha/beta hydrolase"/>
    <property type="match status" value="1"/>
</dbReference>
<dbReference type="SUPFAM" id="SSF53474">
    <property type="entry name" value="alpha/beta-Hydrolases"/>
    <property type="match status" value="1"/>
</dbReference>
<keyword evidence="2" id="KW-0719">Serine esterase</keyword>
<protein>
    <submittedName>
        <fullName evidence="7">Acetylcholinesterase-like</fullName>
    </submittedName>
</protein>
<dbReference type="AlphaFoldDB" id="A0A6P4ZMF5"/>
<name>A0A6P4ZMF5_BRABE</name>
<dbReference type="GO" id="GO:0005615">
    <property type="term" value="C:extracellular space"/>
    <property type="evidence" value="ECO:0007669"/>
    <property type="project" value="TreeGrafter"/>
</dbReference>
<gene>
    <name evidence="7" type="primary">LOC109475872</name>
</gene>
<dbReference type="InterPro" id="IPR050654">
    <property type="entry name" value="AChE-related_enzymes"/>
</dbReference>
<sequence>MAARATSVVLSLLVAVFQVSSLSPPVTLTAGPVRGTVLDVSGTQVNAYLGIPYAKPPVGELRFKPPVPPDPWQGVYNATVLARDCYQELQDDEVCHVIYEIR</sequence>
<evidence type="ECO:0000313" key="6">
    <source>
        <dbReference type="Proteomes" id="UP000515135"/>
    </source>
</evidence>
<dbReference type="Proteomes" id="UP000515135">
    <property type="component" value="Unplaced"/>
</dbReference>
<dbReference type="InterPro" id="IPR029058">
    <property type="entry name" value="AB_hydrolase_fold"/>
</dbReference>
<keyword evidence="6" id="KW-1185">Reference proteome</keyword>
<accession>A0A6P4ZMF5</accession>
<keyword evidence="4" id="KW-0732">Signal</keyword>
<dbReference type="GeneID" id="109475872"/>
<dbReference type="PANTHER" id="PTHR43918">
    <property type="entry name" value="ACETYLCHOLINESTERASE"/>
    <property type="match status" value="1"/>
</dbReference>
<evidence type="ECO:0000259" key="5">
    <source>
        <dbReference type="Pfam" id="PF00135"/>
    </source>
</evidence>